<protein>
    <submittedName>
        <fullName evidence="1">Uncharacterized protein</fullName>
    </submittedName>
</protein>
<dbReference type="Proteomes" id="UP001322664">
    <property type="component" value="Chromosome"/>
</dbReference>
<dbReference type="EMBL" id="CP137624">
    <property type="protein sequence ID" value="WPK13640.1"/>
    <property type="molecule type" value="Genomic_DNA"/>
</dbReference>
<evidence type="ECO:0000313" key="1">
    <source>
        <dbReference type="EMBL" id="WPK13640.1"/>
    </source>
</evidence>
<keyword evidence="2" id="KW-1185">Reference proteome</keyword>
<accession>A0ABZ0S326</accession>
<organism evidence="1 2">
    <name type="scientific">Lysinibacillus louembei</name>
    <dbReference type="NCBI Taxonomy" id="1470088"/>
    <lineage>
        <taxon>Bacteria</taxon>
        <taxon>Bacillati</taxon>
        <taxon>Bacillota</taxon>
        <taxon>Bacilli</taxon>
        <taxon>Bacillales</taxon>
        <taxon>Bacillaceae</taxon>
        <taxon>Lysinibacillus</taxon>
    </lineage>
</organism>
<reference evidence="1 2" key="1">
    <citation type="submission" date="2023-09" db="EMBL/GenBank/DDBJ databases">
        <authorList>
            <person name="Page C.A."/>
            <person name="Perez-Diaz I.M."/>
        </authorList>
    </citation>
    <scope>NUCLEOTIDE SEQUENCE [LARGE SCALE GENOMIC DNA]</scope>
    <source>
        <strain evidence="1 2">Ll15</strain>
    </source>
</reference>
<dbReference type="RefSeq" id="WP_319838114.1">
    <property type="nucleotide sequence ID" value="NZ_CP137624.1"/>
</dbReference>
<name>A0ABZ0S326_9BACI</name>
<proteinExistence type="predicted"/>
<gene>
    <name evidence="1" type="ORF">R6U77_08255</name>
</gene>
<evidence type="ECO:0000313" key="2">
    <source>
        <dbReference type="Proteomes" id="UP001322664"/>
    </source>
</evidence>
<sequence length="119" mass="13807">MSNVQIKIDNDANILKYITLIRKFNSALPIQTIKNNIKNGHYVVSHDLYAYNVVDELLEIDHTARFRQLLADLKAAEATLHIYCDDELITLQYLDNLIVSMHETDKALQQEMDRFLGEE</sequence>